<dbReference type="AlphaFoldDB" id="A0A848DIP6"/>
<evidence type="ECO:0000313" key="1">
    <source>
        <dbReference type="EMBL" id="NMH92406.1"/>
    </source>
</evidence>
<gene>
    <name evidence="1" type="ORF">HF519_12660</name>
</gene>
<protein>
    <submittedName>
        <fullName evidence="1">Uncharacterized protein</fullName>
    </submittedName>
</protein>
<proteinExistence type="predicted"/>
<name>A0A848DIP6_9PSEU</name>
<organism evidence="1 2">
    <name type="scientific">Pseudonocardia bannensis</name>
    <dbReference type="NCBI Taxonomy" id="630973"/>
    <lineage>
        <taxon>Bacteria</taxon>
        <taxon>Bacillati</taxon>
        <taxon>Actinomycetota</taxon>
        <taxon>Actinomycetes</taxon>
        <taxon>Pseudonocardiales</taxon>
        <taxon>Pseudonocardiaceae</taxon>
        <taxon>Pseudonocardia</taxon>
    </lineage>
</organism>
<reference evidence="1 2" key="1">
    <citation type="submission" date="2020-04" db="EMBL/GenBank/DDBJ databases">
        <authorList>
            <person name="Klaysubun C."/>
            <person name="Duangmal K."/>
            <person name="Lipun K."/>
        </authorList>
    </citation>
    <scope>NUCLEOTIDE SEQUENCE [LARGE SCALE GENOMIC DNA]</scope>
    <source>
        <strain evidence="1 2">DSM 45300</strain>
    </source>
</reference>
<dbReference type="RefSeq" id="WP_169413117.1">
    <property type="nucleotide sequence ID" value="NZ_JAAXKZ010000038.1"/>
</dbReference>
<keyword evidence="2" id="KW-1185">Reference proteome</keyword>
<evidence type="ECO:0000313" key="2">
    <source>
        <dbReference type="Proteomes" id="UP000586918"/>
    </source>
</evidence>
<sequence length="54" mass="5953">MSYQITSYWTCTPCQVEGRDPEHEPNCWNCGGPVTVTARPVVTEIHVAPYADAA</sequence>
<accession>A0A848DIP6</accession>
<dbReference type="Proteomes" id="UP000586918">
    <property type="component" value="Unassembled WGS sequence"/>
</dbReference>
<dbReference type="EMBL" id="JAAXKZ010000038">
    <property type="protein sequence ID" value="NMH92406.1"/>
    <property type="molecule type" value="Genomic_DNA"/>
</dbReference>
<comment type="caution">
    <text evidence="1">The sequence shown here is derived from an EMBL/GenBank/DDBJ whole genome shotgun (WGS) entry which is preliminary data.</text>
</comment>